<accession>A0A8H3XA52</accession>
<dbReference type="Proteomes" id="UP000439903">
    <property type="component" value="Unassembled WGS sequence"/>
</dbReference>
<reference evidence="3 4" key="1">
    <citation type="journal article" date="2019" name="Environ. Microbiol.">
        <title>At the nexus of three kingdoms: the genome of the mycorrhizal fungus Gigaspora margarita provides insights into plant, endobacterial and fungal interactions.</title>
        <authorList>
            <person name="Venice F."/>
            <person name="Ghignone S."/>
            <person name="Salvioli di Fossalunga A."/>
            <person name="Amselem J."/>
            <person name="Novero M."/>
            <person name="Xianan X."/>
            <person name="Sedzielewska Toro K."/>
            <person name="Morin E."/>
            <person name="Lipzen A."/>
            <person name="Grigoriev I.V."/>
            <person name="Henrissat B."/>
            <person name="Martin F.M."/>
            <person name="Bonfante P."/>
        </authorList>
    </citation>
    <scope>NUCLEOTIDE SEQUENCE [LARGE SCALE GENOMIC DNA]</scope>
    <source>
        <strain evidence="3 4">BEG34</strain>
    </source>
</reference>
<evidence type="ECO:0000256" key="1">
    <source>
        <dbReference type="SAM" id="MobiDB-lite"/>
    </source>
</evidence>
<protein>
    <submittedName>
        <fullName evidence="3">Uncharacterized protein</fullName>
    </submittedName>
</protein>
<evidence type="ECO:0000313" key="3">
    <source>
        <dbReference type="EMBL" id="KAF0439195.1"/>
    </source>
</evidence>
<proteinExistence type="predicted"/>
<organism evidence="3 4">
    <name type="scientific">Gigaspora margarita</name>
    <dbReference type="NCBI Taxonomy" id="4874"/>
    <lineage>
        <taxon>Eukaryota</taxon>
        <taxon>Fungi</taxon>
        <taxon>Fungi incertae sedis</taxon>
        <taxon>Mucoromycota</taxon>
        <taxon>Glomeromycotina</taxon>
        <taxon>Glomeromycetes</taxon>
        <taxon>Diversisporales</taxon>
        <taxon>Gigasporaceae</taxon>
        <taxon>Gigaspora</taxon>
    </lineage>
</organism>
<feature type="compositionally biased region" description="Low complexity" evidence="1">
    <location>
        <begin position="65"/>
        <end position="124"/>
    </location>
</feature>
<dbReference type="EMBL" id="WTPW01001378">
    <property type="protein sequence ID" value="KAF0439195.1"/>
    <property type="molecule type" value="Genomic_DNA"/>
</dbReference>
<gene>
    <name evidence="3" type="ORF">F8M41_004170</name>
</gene>
<feature type="transmembrane region" description="Helical" evidence="2">
    <location>
        <begin position="226"/>
        <end position="253"/>
    </location>
</feature>
<dbReference type="AlphaFoldDB" id="A0A8H3XA52"/>
<evidence type="ECO:0000256" key="2">
    <source>
        <dbReference type="SAM" id="Phobius"/>
    </source>
</evidence>
<evidence type="ECO:0000313" key="4">
    <source>
        <dbReference type="Proteomes" id="UP000439903"/>
    </source>
</evidence>
<keyword evidence="2" id="KW-1133">Transmembrane helix</keyword>
<feature type="region of interest" description="Disordered" evidence="1">
    <location>
        <begin position="52"/>
        <end position="130"/>
    </location>
</feature>
<keyword evidence="2" id="KW-0812">Transmembrane</keyword>
<comment type="caution">
    <text evidence="3">The sequence shown here is derived from an EMBL/GenBank/DDBJ whole genome shotgun (WGS) entry which is preliminary data.</text>
</comment>
<name>A0A8H3XA52_GIGMA</name>
<keyword evidence="4" id="KW-1185">Reference proteome</keyword>
<keyword evidence="2" id="KW-0472">Membrane</keyword>
<sequence length="256" mass="29532">MKVARCGINSKKFKNCNYKKRKVKSKKKIDDDDEFYSALLLIFSNAFSKIKNKPTPISLPKNDDNTNTTTNSHTTTNTLPTKTTTIPLTTKPETSNTTTSTITTIPSTTSSSPTTTFTKTTSKPSEPRSETNVSCPICKINLKQTEIEKHLKEHIKNPLSKDFIRDRLKIKKSAIEFDNIFYKLTDFQIRELIEILQKYIEKYGEQFIDFIPDEMKQEIYYNFDKIMLGVVGLIIKFSNLSFFLQILSLIFYINIF</sequence>